<evidence type="ECO:0000313" key="2">
    <source>
        <dbReference type="Proteomes" id="UP001157353"/>
    </source>
</evidence>
<dbReference type="Proteomes" id="UP001157353">
    <property type="component" value="Unassembled WGS sequence"/>
</dbReference>
<comment type="caution">
    <text evidence="1">The sequence shown here is derived from an EMBL/GenBank/DDBJ whole genome shotgun (WGS) entry which is preliminary data.</text>
</comment>
<reference evidence="2" key="1">
    <citation type="journal article" date="2019" name="Int. J. Syst. Evol. Microbiol.">
        <title>The Global Catalogue of Microorganisms (GCM) 10K type strain sequencing project: providing services to taxonomists for standard genome sequencing and annotation.</title>
        <authorList>
            <consortium name="The Broad Institute Genomics Platform"/>
            <consortium name="The Broad Institute Genome Sequencing Center for Infectious Disease"/>
            <person name="Wu L."/>
            <person name="Ma J."/>
        </authorList>
    </citation>
    <scope>NUCLEOTIDE SEQUENCE [LARGE SCALE GENOMIC DNA]</scope>
    <source>
        <strain evidence="2">NBRC 103166</strain>
    </source>
</reference>
<gene>
    <name evidence="1" type="ORF">GCM10007916_37720</name>
</gene>
<evidence type="ECO:0000313" key="1">
    <source>
        <dbReference type="EMBL" id="GLS92700.1"/>
    </source>
</evidence>
<sequence>MIETNLHRVKTAQTTQVWASLALKLATGQPSRLTNEQLSQLKNFVVSSAVKADGGRLQGNDVQRYVLAEFGVQFENSIFTTYYTN</sequence>
<organism evidence="1 2">
    <name type="scientific">Psychromonas marina</name>
    <dbReference type="NCBI Taxonomy" id="88364"/>
    <lineage>
        <taxon>Bacteria</taxon>
        <taxon>Pseudomonadati</taxon>
        <taxon>Pseudomonadota</taxon>
        <taxon>Gammaproteobacteria</taxon>
        <taxon>Alteromonadales</taxon>
        <taxon>Psychromonadaceae</taxon>
        <taxon>Psychromonas</taxon>
    </lineage>
</organism>
<name>A0ABQ6E6C6_9GAMM</name>
<keyword evidence="2" id="KW-1185">Reference proteome</keyword>
<proteinExistence type="predicted"/>
<dbReference type="EMBL" id="BSPQ01000030">
    <property type="protein sequence ID" value="GLS92700.1"/>
    <property type="molecule type" value="Genomic_DNA"/>
</dbReference>
<accession>A0ABQ6E6C6</accession>
<protein>
    <submittedName>
        <fullName evidence="1">Uncharacterized protein</fullName>
    </submittedName>
</protein>